<dbReference type="Pfam" id="PF17767">
    <property type="entry name" value="NAPRTase_N"/>
    <property type="match status" value="1"/>
</dbReference>
<keyword evidence="13" id="KW-1185">Reference proteome</keyword>
<evidence type="ECO:0000259" key="10">
    <source>
        <dbReference type="Pfam" id="PF04095"/>
    </source>
</evidence>
<comment type="function">
    <text evidence="9">Catalyzes the first step in the biosynthesis of NAD from nicotinic acid, the ATP-dependent synthesis of beta-nicotinate D-ribonucleotide from nicotinate and 5-phospho-D-ribose 1-phosphate.</text>
</comment>
<keyword evidence="4" id="KW-0597">Phosphoprotein</keyword>
<dbReference type="InterPro" id="IPR040727">
    <property type="entry name" value="NAPRTase_N"/>
</dbReference>
<name>A0ABV2B1T9_9GAMM</name>
<dbReference type="NCBIfam" id="NF006695">
    <property type="entry name" value="PRK09243.1-2"/>
    <property type="match status" value="1"/>
</dbReference>
<dbReference type="EC" id="6.3.4.21" evidence="3 9"/>
<comment type="pathway">
    <text evidence="1 9">Cofactor biosynthesis; NAD(+) biosynthesis; nicotinate D-ribonucleotide from nicotinate: step 1/1.</text>
</comment>
<evidence type="ECO:0000259" key="11">
    <source>
        <dbReference type="Pfam" id="PF17767"/>
    </source>
</evidence>
<keyword evidence="7 9" id="KW-0808">Transferase</keyword>
<comment type="similarity">
    <text evidence="2 9">Belongs to the NAPRTase family.</text>
</comment>
<evidence type="ECO:0000256" key="9">
    <source>
        <dbReference type="RuleBase" id="RU365100"/>
    </source>
</evidence>
<comment type="catalytic activity">
    <reaction evidence="8 9">
        <text>5-phospho-alpha-D-ribose 1-diphosphate + nicotinate + ATP + H2O = nicotinate beta-D-ribonucleotide + ADP + phosphate + diphosphate</text>
        <dbReference type="Rhea" id="RHEA:36163"/>
        <dbReference type="ChEBI" id="CHEBI:15377"/>
        <dbReference type="ChEBI" id="CHEBI:30616"/>
        <dbReference type="ChEBI" id="CHEBI:32544"/>
        <dbReference type="ChEBI" id="CHEBI:33019"/>
        <dbReference type="ChEBI" id="CHEBI:43474"/>
        <dbReference type="ChEBI" id="CHEBI:57502"/>
        <dbReference type="ChEBI" id="CHEBI:58017"/>
        <dbReference type="ChEBI" id="CHEBI:456216"/>
        <dbReference type="EC" id="6.3.4.21"/>
    </reaction>
</comment>
<dbReference type="PIRSF" id="PIRSF000484">
    <property type="entry name" value="NAPRT"/>
    <property type="match status" value="1"/>
</dbReference>
<evidence type="ECO:0000256" key="8">
    <source>
        <dbReference type="ARBA" id="ARBA00048668"/>
    </source>
</evidence>
<protein>
    <recommendedName>
        <fullName evidence="3 9">Nicotinate phosphoribosyltransferase</fullName>
        <ecNumber evidence="3 9">6.3.4.21</ecNumber>
    </recommendedName>
</protein>
<dbReference type="InterPro" id="IPR041525">
    <property type="entry name" value="N/Namide_PRibTrfase"/>
</dbReference>
<dbReference type="Gene3D" id="3.20.20.70">
    <property type="entry name" value="Aldolase class I"/>
    <property type="match status" value="1"/>
</dbReference>
<dbReference type="SUPFAM" id="SSF51690">
    <property type="entry name" value="Nicotinate/Quinolinate PRTase C-terminal domain-like"/>
    <property type="match status" value="1"/>
</dbReference>
<dbReference type="InterPro" id="IPR007229">
    <property type="entry name" value="Nic_PRibTrfase-Fam"/>
</dbReference>
<comment type="PTM">
    <text evidence="9">Transiently phosphorylated on a His residue during the reaction cycle. Phosphorylation strongly increases the affinity for substrates and increases the rate of nicotinate D-ribonucleotide production. Dephosphorylation regenerates the low-affinity form of the enzyme, leading to product release.</text>
</comment>
<dbReference type="InterPro" id="IPR036068">
    <property type="entry name" value="Nicotinate_pribotase-like_C"/>
</dbReference>
<gene>
    <name evidence="12" type="ORF">SADO_11329</name>
</gene>
<dbReference type="PANTHER" id="PTHR11098:SF1">
    <property type="entry name" value="NICOTINATE PHOSPHORIBOSYLTRANSFERASE"/>
    <property type="match status" value="1"/>
</dbReference>
<sequence>MSFLGQLYGRAPALLTDLYQLTMAYAHWHNGSAEREAVFHLFFRDAPFDNGFAIACGIETAIEYVTELSFDDADIDYLATLKDNAGEALFAPAFLAYLRDLRFTGDIDAMPEGTAVFAHQPMLRVRAPIIQAQLLESALLNIMNFPTLVATKAARIAHAAGGDPVLDFGLRKAQGIDGGVSAARAAYIGGCAGTSNVLAGQLFGIPVSGTHAHGWVMAFDDEIDAFDAYAAALPDNCIFLVDTYDTLEGIDNAIRAGRKLRESGHEMAGIRLDSGDLSELSKTARRMLDAAGFPNAKIAASSSLDEKVIAELKREGAPIVLWGVGTRLTTAQPDAALDGVYKLGAIRSDRGTWSYRMKLSDTPGKLTRPGVHQVRRFLDDGAPAADLLFDAAAPRTAWAGTKGEYCHEFTPDAPHIDLLVPAVRDGRAVSPAPALSDVQQYAREQFAFFAARRDYPALIDRYLEESTDALRDWLAHRHERPVAAPVDKAGEA</sequence>
<keyword evidence="6 9" id="KW-0662">Pyridine nucleotide biosynthesis</keyword>
<dbReference type="NCBIfam" id="NF009131">
    <property type="entry name" value="PRK12484.1"/>
    <property type="match status" value="1"/>
</dbReference>
<evidence type="ECO:0000313" key="12">
    <source>
        <dbReference type="EMBL" id="MES1929846.1"/>
    </source>
</evidence>
<organism evidence="12 13">
    <name type="scientific">Salinisphaera dokdonensis CL-ES53</name>
    <dbReference type="NCBI Taxonomy" id="1304272"/>
    <lineage>
        <taxon>Bacteria</taxon>
        <taxon>Pseudomonadati</taxon>
        <taxon>Pseudomonadota</taxon>
        <taxon>Gammaproteobacteria</taxon>
        <taxon>Salinisphaerales</taxon>
        <taxon>Salinisphaeraceae</taxon>
        <taxon>Salinisphaera</taxon>
    </lineage>
</organism>
<evidence type="ECO:0000313" key="13">
    <source>
        <dbReference type="Proteomes" id="UP001460888"/>
    </source>
</evidence>
<feature type="domain" description="Nicotinate phosphoribosyltransferase N-terminal" evidence="11">
    <location>
        <begin position="14"/>
        <end position="144"/>
    </location>
</feature>
<evidence type="ECO:0000256" key="6">
    <source>
        <dbReference type="ARBA" id="ARBA00022642"/>
    </source>
</evidence>
<dbReference type="PANTHER" id="PTHR11098">
    <property type="entry name" value="NICOTINATE PHOSPHORIBOSYLTRANSFERASE"/>
    <property type="match status" value="1"/>
</dbReference>
<dbReference type="SUPFAM" id="SSF54675">
    <property type="entry name" value="Nicotinate/Quinolinate PRTase N-terminal domain-like"/>
    <property type="match status" value="1"/>
</dbReference>
<dbReference type="Gene3D" id="3.20.140.10">
    <property type="entry name" value="nicotinate phosphoribosyltransferase"/>
    <property type="match status" value="1"/>
</dbReference>
<comment type="caution">
    <text evidence="12">The sequence shown here is derived from an EMBL/GenBank/DDBJ whole genome shotgun (WGS) entry which is preliminary data.</text>
</comment>
<evidence type="ECO:0000256" key="2">
    <source>
        <dbReference type="ARBA" id="ARBA00010897"/>
    </source>
</evidence>
<accession>A0ABV2B1T9</accession>
<dbReference type="GO" id="GO:0016757">
    <property type="term" value="F:glycosyltransferase activity"/>
    <property type="evidence" value="ECO:0007669"/>
    <property type="project" value="UniProtKB-KW"/>
</dbReference>
<feature type="domain" description="Nicotinate/nicotinamide phosphoribosyltransferase" evidence="10">
    <location>
        <begin position="167"/>
        <end position="342"/>
    </location>
</feature>
<dbReference type="InterPro" id="IPR006405">
    <property type="entry name" value="Nic_PRibTrfase_pncB"/>
</dbReference>
<evidence type="ECO:0000256" key="4">
    <source>
        <dbReference type="ARBA" id="ARBA00022553"/>
    </source>
</evidence>
<keyword evidence="12" id="KW-0328">Glycosyltransferase</keyword>
<dbReference type="NCBIfam" id="TIGR01513">
    <property type="entry name" value="NAPRTase_put"/>
    <property type="match status" value="1"/>
</dbReference>
<evidence type="ECO:0000256" key="1">
    <source>
        <dbReference type="ARBA" id="ARBA00004952"/>
    </source>
</evidence>
<dbReference type="RefSeq" id="WP_353111463.1">
    <property type="nucleotide sequence ID" value="NZ_APND01000003.1"/>
</dbReference>
<evidence type="ECO:0000256" key="5">
    <source>
        <dbReference type="ARBA" id="ARBA00022598"/>
    </source>
</evidence>
<dbReference type="Proteomes" id="UP001460888">
    <property type="component" value="Unassembled WGS sequence"/>
</dbReference>
<dbReference type="Pfam" id="PF04095">
    <property type="entry name" value="NAPRTase"/>
    <property type="match status" value="1"/>
</dbReference>
<proteinExistence type="inferred from homology"/>
<dbReference type="CDD" id="cd01570">
    <property type="entry name" value="NAPRTase_A"/>
    <property type="match status" value="1"/>
</dbReference>
<dbReference type="EMBL" id="APND01000003">
    <property type="protein sequence ID" value="MES1929846.1"/>
    <property type="molecule type" value="Genomic_DNA"/>
</dbReference>
<keyword evidence="5 9" id="KW-0436">Ligase</keyword>
<reference evidence="12 13" key="1">
    <citation type="submission" date="2013-03" db="EMBL/GenBank/DDBJ databases">
        <title>Salinisphaera dokdonensis CL-ES53 Genome Sequencing.</title>
        <authorList>
            <person name="Li C."/>
            <person name="Lai Q."/>
            <person name="Shao Z."/>
        </authorList>
    </citation>
    <scope>NUCLEOTIDE SEQUENCE [LARGE SCALE GENOMIC DNA]</scope>
    <source>
        <strain evidence="12 13">CL-ES53</strain>
    </source>
</reference>
<dbReference type="InterPro" id="IPR013785">
    <property type="entry name" value="Aldolase_TIM"/>
</dbReference>
<evidence type="ECO:0000256" key="7">
    <source>
        <dbReference type="ARBA" id="ARBA00022679"/>
    </source>
</evidence>
<evidence type="ECO:0000256" key="3">
    <source>
        <dbReference type="ARBA" id="ARBA00013236"/>
    </source>
</evidence>